<evidence type="ECO:0000256" key="4">
    <source>
        <dbReference type="ARBA" id="ARBA00023008"/>
    </source>
</evidence>
<dbReference type="RefSeq" id="WP_134758299.1">
    <property type="nucleotide sequence ID" value="NZ_CP038151.1"/>
</dbReference>
<dbReference type="InterPro" id="IPR000923">
    <property type="entry name" value="BlueCu_1"/>
</dbReference>
<evidence type="ECO:0000256" key="5">
    <source>
        <dbReference type="SAM" id="SignalP"/>
    </source>
</evidence>
<feature type="chain" id="PRO_5020495460" description="Blue (type 1) copper domain-containing protein" evidence="5">
    <location>
        <begin position="26"/>
        <end position="138"/>
    </location>
</feature>
<dbReference type="Pfam" id="PF00127">
    <property type="entry name" value="Copper-bind"/>
    <property type="match status" value="1"/>
</dbReference>
<sequence>MRLAYGIAVLIGAAALGMTSHASYAQQTVKAILLSTSIQLDTHNVKPGRVTIDVKNAADNNMEHELVVLKTDLADDALPLSKGQVPEQKLRKVGEVEDIAPGKSKHMSFRLTPGHYVLICNKPGHYAAGMHTALAVTP</sequence>
<keyword evidence="5" id="KW-0732">Signal</keyword>
<keyword evidence="8" id="KW-1185">Reference proteome</keyword>
<dbReference type="AlphaFoldDB" id="A0A4P7D214"/>
<dbReference type="KEGG" id="ppai:E1956_36850"/>
<dbReference type="GO" id="GO:0042597">
    <property type="term" value="C:periplasmic space"/>
    <property type="evidence" value="ECO:0007669"/>
    <property type="project" value="UniProtKB-SubCell"/>
</dbReference>
<protein>
    <recommendedName>
        <fullName evidence="6">Blue (type 1) copper domain-containing protein</fullName>
    </recommendedName>
</protein>
<proteinExistence type="predicted"/>
<dbReference type="GO" id="GO:0005507">
    <property type="term" value="F:copper ion binding"/>
    <property type="evidence" value="ECO:0007669"/>
    <property type="project" value="InterPro"/>
</dbReference>
<dbReference type="Proteomes" id="UP000295727">
    <property type="component" value="Chromosome 4"/>
</dbReference>
<evidence type="ECO:0000259" key="6">
    <source>
        <dbReference type="Pfam" id="PF00127"/>
    </source>
</evidence>
<dbReference type="GO" id="GO:0009055">
    <property type="term" value="F:electron transfer activity"/>
    <property type="evidence" value="ECO:0007669"/>
    <property type="project" value="InterPro"/>
</dbReference>
<comment type="subcellular location">
    <subcellularLocation>
        <location evidence="1">Periplasm</location>
    </subcellularLocation>
</comment>
<gene>
    <name evidence="7" type="ORF">E1956_36850</name>
</gene>
<dbReference type="OrthoDB" id="7431902at2"/>
<dbReference type="Gene3D" id="2.60.40.420">
    <property type="entry name" value="Cupredoxins - blue copper proteins"/>
    <property type="match status" value="1"/>
</dbReference>
<accession>A0A4P7D214</accession>
<keyword evidence="4" id="KW-0186">Copper</keyword>
<keyword evidence="3" id="KW-0574">Periplasm</keyword>
<evidence type="ECO:0000313" key="8">
    <source>
        <dbReference type="Proteomes" id="UP000295727"/>
    </source>
</evidence>
<dbReference type="InterPro" id="IPR033138">
    <property type="entry name" value="Cu_oxidase_CS"/>
</dbReference>
<dbReference type="SUPFAM" id="SSF49503">
    <property type="entry name" value="Cupredoxins"/>
    <property type="match status" value="1"/>
</dbReference>
<evidence type="ECO:0000256" key="3">
    <source>
        <dbReference type="ARBA" id="ARBA00022764"/>
    </source>
</evidence>
<evidence type="ECO:0000256" key="1">
    <source>
        <dbReference type="ARBA" id="ARBA00004418"/>
    </source>
</evidence>
<dbReference type="EMBL" id="CP038151">
    <property type="protein sequence ID" value="QBR02781.1"/>
    <property type="molecule type" value="Genomic_DNA"/>
</dbReference>
<reference evidence="7 8" key="1">
    <citation type="submission" date="2019-03" db="EMBL/GenBank/DDBJ databases">
        <title>Paraburkholderia sp. 7MH5, isolated from subtropical forest soil.</title>
        <authorList>
            <person name="Gao Z.-H."/>
            <person name="Qiu L.-H."/>
        </authorList>
    </citation>
    <scope>NUCLEOTIDE SEQUENCE [LARGE SCALE GENOMIC DNA]</scope>
    <source>
        <strain evidence="7 8">7MH5</strain>
    </source>
</reference>
<dbReference type="InterPro" id="IPR008972">
    <property type="entry name" value="Cupredoxin"/>
</dbReference>
<feature type="signal peptide" evidence="5">
    <location>
        <begin position="1"/>
        <end position="25"/>
    </location>
</feature>
<dbReference type="PROSITE" id="PS00079">
    <property type="entry name" value="MULTICOPPER_OXIDASE1"/>
    <property type="match status" value="1"/>
</dbReference>
<keyword evidence="2" id="KW-0479">Metal-binding</keyword>
<feature type="domain" description="Blue (type 1) copper" evidence="6">
    <location>
        <begin position="44"/>
        <end position="136"/>
    </location>
</feature>
<evidence type="ECO:0000313" key="7">
    <source>
        <dbReference type="EMBL" id="QBR02781.1"/>
    </source>
</evidence>
<evidence type="ECO:0000256" key="2">
    <source>
        <dbReference type="ARBA" id="ARBA00022723"/>
    </source>
</evidence>
<name>A0A4P7D214_9BURK</name>
<organism evidence="7 8">
    <name type="scientific">Paraburkholderia pallida</name>
    <dbReference type="NCBI Taxonomy" id="2547399"/>
    <lineage>
        <taxon>Bacteria</taxon>
        <taxon>Pseudomonadati</taxon>
        <taxon>Pseudomonadota</taxon>
        <taxon>Betaproteobacteria</taxon>
        <taxon>Burkholderiales</taxon>
        <taxon>Burkholderiaceae</taxon>
        <taxon>Paraburkholderia</taxon>
    </lineage>
</organism>